<name>A0A0G1G9N4_9BACT</name>
<accession>A0A0G1G9N4</accession>
<organism evidence="1 2">
    <name type="scientific">Candidatus Gottesmanbacteria bacterium GW2011_GWA2_43_14</name>
    <dbReference type="NCBI Taxonomy" id="1618443"/>
    <lineage>
        <taxon>Bacteria</taxon>
        <taxon>Candidatus Gottesmaniibacteriota</taxon>
    </lineage>
</organism>
<dbReference type="Proteomes" id="UP000034894">
    <property type="component" value="Unassembled WGS sequence"/>
</dbReference>
<dbReference type="SUPFAM" id="SSF53474">
    <property type="entry name" value="alpha/beta-Hydrolases"/>
    <property type="match status" value="1"/>
</dbReference>
<reference evidence="1 2" key="1">
    <citation type="journal article" date="2015" name="Nature">
        <title>rRNA introns, odd ribosomes, and small enigmatic genomes across a large radiation of phyla.</title>
        <authorList>
            <person name="Brown C.T."/>
            <person name="Hug L.A."/>
            <person name="Thomas B.C."/>
            <person name="Sharon I."/>
            <person name="Castelle C.J."/>
            <person name="Singh A."/>
            <person name="Wilkins M.J."/>
            <person name="Williams K.H."/>
            <person name="Banfield J.F."/>
        </authorList>
    </citation>
    <scope>NUCLEOTIDE SEQUENCE [LARGE SCALE GENOMIC DNA]</scope>
</reference>
<evidence type="ECO:0000313" key="1">
    <source>
        <dbReference type="EMBL" id="KKS95653.1"/>
    </source>
</evidence>
<dbReference type="STRING" id="1618443.UV73_C0015G0028"/>
<dbReference type="Gene3D" id="3.40.50.1820">
    <property type="entry name" value="alpha/beta hydrolase"/>
    <property type="match status" value="1"/>
</dbReference>
<proteinExistence type="predicted"/>
<sequence length="461" mass="51883">MAEETLLTPEKYGIRPEGVPLTTGIVDVEAPTGQHVSLKTATWRRSESPMMKDFEEMGVPRHGDGSPHQADGQVVFLSGFGTRSLDWPTAFEGLGMYWDTVVGLDHPDAPTSSITPRERPLNDEKSFYNSGSVILRAIEAKFEDGTLNKGVTAVGMSTGCPVLLEAAAQDILESERDGRRRYIKSLILTAPAGMMNRRSFAEIAAGAGSAMGLYILKDYGSDLLYRLKHPFEKNHLNARKDSISLGELKRRIKEAGQHPEWQSVLKGQKLFDVFEYFAQKLPIDTLLEYFHRVWPDQDPHFLPETPSIKRNQELIYKNVTRKACEEIKDTDITIVLFDGDRAVPPEGFLSPEDYQEIQSVTYDGTDERKLAEINERRRLAREEINKKLAEKGKKPQPVQKSYNAAWMLKNKKLEMMLERIIMRVKNLFPNNGNKTKVIITSGTHHMTPKSDIGPIAGLITA</sequence>
<protein>
    <submittedName>
        <fullName evidence="1">Uncharacterized protein</fullName>
    </submittedName>
</protein>
<comment type="caution">
    <text evidence="1">The sequence shown here is derived from an EMBL/GenBank/DDBJ whole genome shotgun (WGS) entry which is preliminary data.</text>
</comment>
<evidence type="ECO:0000313" key="2">
    <source>
        <dbReference type="Proteomes" id="UP000034894"/>
    </source>
</evidence>
<dbReference type="AlphaFoldDB" id="A0A0G1G9N4"/>
<dbReference type="EMBL" id="LCFP01000015">
    <property type="protein sequence ID" value="KKS95653.1"/>
    <property type="molecule type" value="Genomic_DNA"/>
</dbReference>
<gene>
    <name evidence="1" type="ORF">UV73_C0015G0028</name>
</gene>
<dbReference type="InterPro" id="IPR029058">
    <property type="entry name" value="AB_hydrolase_fold"/>
</dbReference>